<dbReference type="GeneID" id="30583165"/>
<dbReference type="STRING" id="2177.BHR79_05330"/>
<dbReference type="OrthoDB" id="129986at2157"/>
<dbReference type="Proteomes" id="UP000186879">
    <property type="component" value="Chromosome"/>
</dbReference>
<evidence type="ECO:0000313" key="4">
    <source>
        <dbReference type="Proteomes" id="UP000186879"/>
    </source>
</evidence>
<evidence type="ECO:0000313" key="6">
    <source>
        <dbReference type="Proteomes" id="UP000267921"/>
    </source>
</evidence>
<reference evidence="2 6" key="3">
    <citation type="submission" date="2018-10" db="EMBL/GenBank/DDBJ databases">
        <title>Cultivation of a novel Methanohalophilus strain from Kebrit Deep of the Red Sea and a genomic comparison of members of the genus Methanohalophilus.</title>
        <authorList>
            <person name="Guan Y."/>
            <person name="Ngugi D.K."/>
            <person name="Stingl U."/>
        </authorList>
    </citation>
    <scope>NUCLEOTIDE SEQUENCE [LARGE SCALE GENOMIC DNA]</scope>
    <source>
        <strain evidence="2 6">DSM 3094</strain>
    </source>
</reference>
<dbReference type="RefSeq" id="WP_072561407.1">
    <property type="nucleotide sequence ID" value="NZ_CP017921.1"/>
</dbReference>
<dbReference type="Proteomes" id="UP000198669">
    <property type="component" value="Unassembled WGS sequence"/>
</dbReference>
<accession>A0A1L3Q274</accession>
<dbReference type="EMBL" id="FNMU01000004">
    <property type="protein sequence ID" value="SDW64557.1"/>
    <property type="molecule type" value="Genomic_DNA"/>
</dbReference>
<dbReference type="EMBL" id="CP017921">
    <property type="protein sequence ID" value="APH38969.1"/>
    <property type="molecule type" value="Genomic_DNA"/>
</dbReference>
<dbReference type="KEGG" id="mhaz:BHR79_05330"/>
<evidence type="ECO:0000313" key="3">
    <source>
        <dbReference type="EMBL" id="SDW64557.1"/>
    </source>
</evidence>
<sequence>MSNLPRKIRLMEIMQDGSEYWNYEVIKQAMQDFGFQSDFSRDTLNMDLIELAAVAFIKEVDLKVDDEGVYKKGFLLHKYVITEAGKTRLSDACMYAI</sequence>
<protein>
    <submittedName>
        <fullName evidence="1">Uncharacterized protein</fullName>
    </submittedName>
</protein>
<keyword evidence="4" id="KW-1185">Reference proteome</keyword>
<dbReference type="EMBL" id="RJJG01000003">
    <property type="protein sequence ID" value="RNI09976.1"/>
    <property type="molecule type" value="Genomic_DNA"/>
</dbReference>
<dbReference type="Proteomes" id="UP000267921">
    <property type="component" value="Unassembled WGS sequence"/>
</dbReference>
<proteinExistence type="predicted"/>
<name>A0A1L3Q274_9EURY</name>
<dbReference type="AlphaFoldDB" id="A0A1L3Q274"/>
<gene>
    <name evidence="1" type="ORF">BHR79_05330</name>
    <name evidence="2" type="ORF">EFE40_04920</name>
    <name evidence="3" type="ORF">SAMN04515625_1306</name>
</gene>
<reference evidence="1 4" key="1">
    <citation type="submission" date="2016-10" db="EMBL/GenBank/DDBJ databases">
        <title>Methanohalophilus halophilus.</title>
        <authorList>
            <person name="L'haridon S."/>
        </authorList>
    </citation>
    <scope>NUCLEOTIDE SEQUENCE [LARGE SCALE GENOMIC DNA]</scope>
    <source>
        <strain evidence="1 4">Z-7982</strain>
    </source>
</reference>
<evidence type="ECO:0000313" key="2">
    <source>
        <dbReference type="EMBL" id="RNI09976.1"/>
    </source>
</evidence>
<evidence type="ECO:0000313" key="1">
    <source>
        <dbReference type="EMBL" id="APH38969.1"/>
    </source>
</evidence>
<reference evidence="3 5" key="2">
    <citation type="submission" date="2016-10" db="EMBL/GenBank/DDBJ databases">
        <authorList>
            <person name="de Groot N.N."/>
        </authorList>
    </citation>
    <scope>NUCLEOTIDE SEQUENCE [LARGE SCALE GENOMIC DNA]</scope>
    <source>
        <strain evidence="3 5">Z-7982</strain>
    </source>
</reference>
<evidence type="ECO:0000313" key="5">
    <source>
        <dbReference type="Proteomes" id="UP000198669"/>
    </source>
</evidence>
<organism evidence="1 4">
    <name type="scientific">Methanohalophilus halophilus</name>
    <dbReference type="NCBI Taxonomy" id="2177"/>
    <lineage>
        <taxon>Archaea</taxon>
        <taxon>Methanobacteriati</taxon>
        <taxon>Methanobacteriota</taxon>
        <taxon>Stenosarchaea group</taxon>
        <taxon>Methanomicrobia</taxon>
        <taxon>Methanosarcinales</taxon>
        <taxon>Methanosarcinaceae</taxon>
        <taxon>Methanohalophilus</taxon>
    </lineage>
</organism>